<dbReference type="EMBL" id="OE841867">
    <property type="protein sequence ID" value="CAD7597561.1"/>
    <property type="molecule type" value="Genomic_DNA"/>
</dbReference>
<keyword evidence="6 10" id="KW-1133">Transmembrane helix</keyword>
<keyword evidence="4" id="KW-0732">Signal</keyword>
<evidence type="ECO:0000256" key="4">
    <source>
        <dbReference type="ARBA" id="ARBA00022729"/>
    </source>
</evidence>
<evidence type="ECO:0000256" key="8">
    <source>
        <dbReference type="ARBA" id="ARBA00023180"/>
    </source>
</evidence>
<comment type="similarity">
    <text evidence="2">Belongs to the nicastrin family.</text>
</comment>
<dbReference type="GO" id="GO:0009966">
    <property type="term" value="P:regulation of signal transduction"/>
    <property type="evidence" value="ECO:0007669"/>
    <property type="project" value="InterPro"/>
</dbReference>
<evidence type="ECO:0000256" key="9">
    <source>
        <dbReference type="ARBA" id="ARBA00034873"/>
    </source>
</evidence>
<dbReference type="InterPro" id="IPR007484">
    <property type="entry name" value="Peptidase_M28"/>
</dbReference>
<organism evidence="12">
    <name type="scientific">Timema genevievae</name>
    <name type="common">Walking stick</name>
    <dbReference type="NCBI Taxonomy" id="629358"/>
    <lineage>
        <taxon>Eukaryota</taxon>
        <taxon>Metazoa</taxon>
        <taxon>Ecdysozoa</taxon>
        <taxon>Arthropoda</taxon>
        <taxon>Hexapoda</taxon>
        <taxon>Insecta</taxon>
        <taxon>Pterygota</taxon>
        <taxon>Neoptera</taxon>
        <taxon>Polyneoptera</taxon>
        <taxon>Phasmatodea</taxon>
        <taxon>Timematodea</taxon>
        <taxon>Timematoidea</taxon>
        <taxon>Timematidae</taxon>
        <taxon>Timema</taxon>
    </lineage>
</organism>
<reference evidence="12" key="1">
    <citation type="submission" date="2020-11" db="EMBL/GenBank/DDBJ databases">
        <authorList>
            <person name="Tran Van P."/>
        </authorList>
    </citation>
    <scope>NUCLEOTIDE SEQUENCE</scope>
</reference>
<dbReference type="Pfam" id="PF04389">
    <property type="entry name" value="Peptidase_M28"/>
    <property type="match status" value="1"/>
</dbReference>
<dbReference type="CDD" id="cd03882">
    <property type="entry name" value="M28_nicalin_like"/>
    <property type="match status" value="1"/>
</dbReference>
<keyword evidence="3 10" id="KW-0812">Transmembrane</keyword>
<dbReference type="InterPro" id="IPR016574">
    <property type="entry name" value="Nicalin"/>
</dbReference>
<evidence type="ECO:0000256" key="1">
    <source>
        <dbReference type="ARBA" id="ARBA00004389"/>
    </source>
</evidence>
<comment type="subcellular location">
    <subcellularLocation>
        <location evidence="1">Endoplasmic reticulum membrane</location>
        <topology evidence="1">Single-pass membrane protein</topology>
    </subcellularLocation>
</comment>
<dbReference type="AlphaFoldDB" id="A0A7R9K0I4"/>
<evidence type="ECO:0000313" key="12">
    <source>
        <dbReference type="EMBL" id="CAD7597561.1"/>
    </source>
</evidence>
<accession>A0A7R9K0I4</accession>
<name>A0A7R9K0I4_TIMGE</name>
<evidence type="ECO:0000256" key="10">
    <source>
        <dbReference type="SAM" id="Phobius"/>
    </source>
</evidence>
<evidence type="ECO:0000256" key="6">
    <source>
        <dbReference type="ARBA" id="ARBA00022989"/>
    </source>
</evidence>
<dbReference type="GO" id="GO:0005789">
    <property type="term" value="C:endoplasmic reticulum membrane"/>
    <property type="evidence" value="ECO:0007669"/>
    <property type="project" value="UniProtKB-SubCell"/>
</dbReference>
<keyword evidence="5" id="KW-0256">Endoplasmic reticulum</keyword>
<protein>
    <recommendedName>
        <fullName evidence="9">BOS complex subunit NCLN</fullName>
    </recommendedName>
</protein>
<dbReference type="Gene3D" id="3.40.630.10">
    <property type="entry name" value="Zn peptidases"/>
    <property type="match status" value="1"/>
</dbReference>
<evidence type="ECO:0000256" key="3">
    <source>
        <dbReference type="ARBA" id="ARBA00022692"/>
    </source>
</evidence>
<evidence type="ECO:0000256" key="5">
    <source>
        <dbReference type="ARBA" id="ARBA00022824"/>
    </source>
</evidence>
<sequence length="435" mass="48191">MLIEADELVELFKGYLPYYLLIVLPIFIIISPVCPVGAAHEFPVYRMQQYDLHGIPHGCRSAAVSLEARSVSGWGTSRHCVIARLEELTVDRFREIRARAGALLIVLPRDLPARPDQEKQQILELEETMLSQDVNIPVYFLQWSPNLQQILEDVDTSFPCSTPCPPMATRSSWAPTNQQPGLTTIIKRMVCCILQGKLPGYGVEEKLPTIALVAHYDSFGVAPELAMGADSNGSGVAMLMELARLFSQLYSSSKTHARHNIVFVLSAMGKLNYLGSKKWLEDQLDGGDGGLIQDASFVLCLDTLASSDGLYLHVSKPPKEGSPGAHFLKLKSVSETMSPSVAVEGVHKKINLAEEVLAWEHERYSIRRLPAFTLSSLKRATIQDLVETVDIDLLARNTHILVESLARHIYNLSAVHIFSSDYLVPKRSESLLSNS</sequence>
<evidence type="ECO:0000259" key="11">
    <source>
        <dbReference type="Pfam" id="PF04389"/>
    </source>
</evidence>
<feature type="transmembrane region" description="Helical" evidence="10">
    <location>
        <begin position="18"/>
        <end position="39"/>
    </location>
</feature>
<dbReference type="SUPFAM" id="SSF53187">
    <property type="entry name" value="Zn-dependent exopeptidases"/>
    <property type="match status" value="1"/>
</dbReference>
<evidence type="ECO:0000256" key="2">
    <source>
        <dbReference type="ARBA" id="ARBA00007717"/>
    </source>
</evidence>
<keyword evidence="7 10" id="KW-0472">Membrane</keyword>
<evidence type="ECO:0000256" key="7">
    <source>
        <dbReference type="ARBA" id="ARBA00023136"/>
    </source>
</evidence>
<dbReference type="PANTHER" id="PTHR31826">
    <property type="entry name" value="NICALIN"/>
    <property type="match status" value="1"/>
</dbReference>
<feature type="domain" description="Peptidase M28" evidence="11">
    <location>
        <begin position="209"/>
        <end position="313"/>
    </location>
</feature>
<proteinExistence type="inferred from homology"/>
<keyword evidence="8" id="KW-0325">Glycoprotein</keyword>
<gene>
    <name evidence="12" type="ORF">TGEB3V08_LOCUS6810</name>
</gene>